<evidence type="ECO:0000313" key="3">
    <source>
        <dbReference type="EMBL" id="GGP07931.1"/>
    </source>
</evidence>
<evidence type="ECO:0000256" key="1">
    <source>
        <dbReference type="SAM" id="MobiDB-lite"/>
    </source>
</evidence>
<feature type="compositionally biased region" description="Basic and acidic residues" evidence="1">
    <location>
        <begin position="1"/>
        <end position="13"/>
    </location>
</feature>
<dbReference type="InterPro" id="IPR013324">
    <property type="entry name" value="RNA_pol_sigma_r3/r4-like"/>
</dbReference>
<dbReference type="Proteomes" id="UP000641206">
    <property type="component" value="Unassembled WGS sequence"/>
</dbReference>
<name>A0ABQ2NQH9_9BACI</name>
<organism evidence="3 4">
    <name type="scientific">Oceanobacillus neutriphilus</name>
    <dbReference type="NCBI Taxonomy" id="531815"/>
    <lineage>
        <taxon>Bacteria</taxon>
        <taxon>Bacillati</taxon>
        <taxon>Bacillota</taxon>
        <taxon>Bacilli</taxon>
        <taxon>Bacillales</taxon>
        <taxon>Bacillaceae</taxon>
        <taxon>Oceanobacillus</taxon>
    </lineage>
</organism>
<comment type="caution">
    <text evidence="3">The sequence shown here is derived from an EMBL/GenBank/DDBJ whole genome shotgun (WGS) entry which is preliminary data.</text>
</comment>
<proteinExistence type="predicted"/>
<keyword evidence="4" id="KW-1185">Reference proteome</keyword>
<accession>A0ABQ2NQH9</accession>
<dbReference type="InterPro" id="IPR036388">
    <property type="entry name" value="WH-like_DNA-bd_sf"/>
</dbReference>
<dbReference type="RefSeq" id="WP_188733004.1">
    <property type="nucleotide sequence ID" value="NZ_BMLW01000001.1"/>
</dbReference>
<dbReference type="EMBL" id="BMLW01000001">
    <property type="protein sequence ID" value="GGP07931.1"/>
    <property type="molecule type" value="Genomic_DNA"/>
</dbReference>
<feature type="region of interest" description="Disordered" evidence="1">
    <location>
        <begin position="1"/>
        <end position="21"/>
    </location>
</feature>
<dbReference type="Pfam" id="PF08281">
    <property type="entry name" value="Sigma70_r4_2"/>
    <property type="match status" value="1"/>
</dbReference>
<reference evidence="4" key="1">
    <citation type="journal article" date="2019" name="Int. J. Syst. Evol. Microbiol.">
        <title>The Global Catalogue of Microorganisms (GCM) 10K type strain sequencing project: providing services to taxonomists for standard genome sequencing and annotation.</title>
        <authorList>
            <consortium name="The Broad Institute Genomics Platform"/>
            <consortium name="The Broad Institute Genome Sequencing Center for Infectious Disease"/>
            <person name="Wu L."/>
            <person name="Ma J."/>
        </authorList>
    </citation>
    <scope>NUCLEOTIDE SEQUENCE [LARGE SCALE GENOMIC DNA]</scope>
    <source>
        <strain evidence="4">CGMCC 1.7693</strain>
    </source>
</reference>
<dbReference type="SUPFAM" id="SSF88659">
    <property type="entry name" value="Sigma3 and sigma4 domains of RNA polymerase sigma factors"/>
    <property type="match status" value="1"/>
</dbReference>
<evidence type="ECO:0000313" key="4">
    <source>
        <dbReference type="Proteomes" id="UP000641206"/>
    </source>
</evidence>
<sequence>MDGKKIPSQKEDESNPQAIIAQTNEKDFSKLTAILTEKQKIWFSYSIVEGLSNQEIAEKEQVSLEAVKSWAKSAKRKLRNMDWDKQ</sequence>
<gene>
    <name evidence="3" type="ORF">GCM10011346_06150</name>
</gene>
<dbReference type="Gene3D" id="1.10.10.10">
    <property type="entry name" value="Winged helix-like DNA-binding domain superfamily/Winged helix DNA-binding domain"/>
    <property type="match status" value="1"/>
</dbReference>
<dbReference type="InterPro" id="IPR013249">
    <property type="entry name" value="RNA_pol_sigma70_r4_t2"/>
</dbReference>
<feature type="domain" description="RNA polymerase sigma factor 70 region 4 type 2" evidence="2">
    <location>
        <begin position="33"/>
        <end position="78"/>
    </location>
</feature>
<evidence type="ECO:0000259" key="2">
    <source>
        <dbReference type="Pfam" id="PF08281"/>
    </source>
</evidence>
<protein>
    <recommendedName>
        <fullName evidence="2">RNA polymerase sigma factor 70 region 4 type 2 domain-containing protein</fullName>
    </recommendedName>
</protein>